<evidence type="ECO:0000313" key="2">
    <source>
        <dbReference type="Proteomes" id="UP000250642"/>
    </source>
</evidence>
<gene>
    <name evidence="1" type="ORF">DC345_00615</name>
</gene>
<evidence type="ECO:0000313" key="1">
    <source>
        <dbReference type="EMBL" id="RAW19319.1"/>
    </source>
</evidence>
<sequence>MKICSYCKSHKHEPLTKEHVFPDFLFKKNPDYKFGYNGGIGKYTLSADQIKDVCQYCNNVILSGLDTYAKDLCDKYFDSFIRAQPIEFEYDYDLLLRWILKISYNAARAYKTSTAEFESYIPYILGEGNNPKLYTLLLGNVMKVSVHKGEQFPPNIFAATYLFPLYGARSPELFRMVYIRSYMFIIMGWGENTNIFERQKQLESFISLTGASVIESNKNKYWFDPSKSQFDYLEYRSNQLKMDPRRQLSREELNEFSLRNNSLKEIPYID</sequence>
<comment type="caution">
    <text evidence="1">The sequence shown here is derived from an EMBL/GenBank/DDBJ whole genome shotgun (WGS) entry which is preliminary data.</text>
</comment>
<organism evidence="1 2">
    <name type="scientific">Paenibacillus taichungensis</name>
    <dbReference type="NCBI Taxonomy" id="484184"/>
    <lineage>
        <taxon>Bacteria</taxon>
        <taxon>Bacillati</taxon>
        <taxon>Bacillota</taxon>
        <taxon>Bacilli</taxon>
        <taxon>Bacillales</taxon>
        <taxon>Paenibacillaceae</taxon>
        <taxon>Paenibacillus</taxon>
    </lineage>
</organism>
<dbReference type="Proteomes" id="UP000250642">
    <property type="component" value="Unassembled WGS sequence"/>
</dbReference>
<accession>A0A329R5M7</accession>
<reference evidence="1 2" key="1">
    <citation type="submission" date="2018-04" db="EMBL/GenBank/DDBJ databases">
        <title>Paenibacillus taichungensis Genome sequencing and assembly.</title>
        <authorList>
            <person name="Xu J."/>
            <person name="Rensing C."/>
            <person name="Mazhar H.S."/>
        </authorList>
    </citation>
    <scope>NUCLEOTIDE SEQUENCE [LARGE SCALE GENOMIC DNA]</scope>
    <source>
        <strain evidence="1 2">NC1</strain>
    </source>
</reference>
<dbReference type="AlphaFoldDB" id="A0A329R5M7"/>
<evidence type="ECO:0008006" key="3">
    <source>
        <dbReference type="Google" id="ProtNLM"/>
    </source>
</evidence>
<name>A0A329R5M7_9BACL</name>
<protein>
    <recommendedName>
        <fullName evidence="3">HNH endonuclease</fullName>
    </recommendedName>
</protein>
<proteinExistence type="predicted"/>
<dbReference type="EMBL" id="QEVW01000001">
    <property type="protein sequence ID" value="RAW19319.1"/>
    <property type="molecule type" value="Genomic_DNA"/>
</dbReference>
<dbReference type="RefSeq" id="WP_113051460.1">
    <property type="nucleotide sequence ID" value="NZ_QEVW01000001.1"/>
</dbReference>